<comment type="caution">
    <text evidence="2">The sequence shown here is derived from an EMBL/GenBank/DDBJ whole genome shotgun (WGS) entry which is preliminary data.</text>
</comment>
<keyword evidence="1" id="KW-0472">Membrane</keyword>
<gene>
    <name evidence="2" type="ORF">Cgig2_026485</name>
</gene>
<dbReference type="SUPFAM" id="SSF56219">
    <property type="entry name" value="DNase I-like"/>
    <property type="match status" value="1"/>
</dbReference>
<dbReference type="OrthoDB" id="1001388at2759"/>
<evidence type="ECO:0000256" key="1">
    <source>
        <dbReference type="SAM" id="Phobius"/>
    </source>
</evidence>
<dbReference type="EMBL" id="JAKOGI010000139">
    <property type="protein sequence ID" value="KAJ8442543.1"/>
    <property type="molecule type" value="Genomic_DNA"/>
</dbReference>
<dbReference type="Gene3D" id="3.60.10.10">
    <property type="entry name" value="Endonuclease/exonuclease/phosphatase"/>
    <property type="match status" value="1"/>
</dbReference>
<organism evidence="2 3">
    <name type="scientific">Carnegiea gigantea</name>
    <dbReference type="NCBI Taxonomy" id="171969"/>
    <lineage>
        <taxon>Eukaryota</taxon>
        <taxon>Viridiplantae</taxon>
        <taxon>Streptophyta</taxon>
        <taxon>Embryophyta</taxon>
        <taxon>Tracheophyta</taxon>
        <taxon>Spermatophyta</taxon>
        <taxon>Magnoliopsida</taxon>
        <taxon>eudicotyledons</taxon>
        <taxon>Gunneridae</taxon>
        <taxon>Pentapetalae</taxon>
        <taxon>Caryophyllales</taxon>
        <taxon>Cactineae</taxon>
        <taxon>Cactaceae</taxon>
        <taxon>Cactoideae</taxon>
        <taxon>Echinocereeae</taxon>
        <taxon>Carnegiea</taxon>
    </lineage>
</organism>
<feature type="transmembrane region" description="Helical" evidence="1">
    <location>
        <begin position="396"/>
        <end position="418"/>
    </location>
</feature>
<evidence type="ECO:0000313" key="2">
    <source>
        <dbReference type="EMBL" id="KAJ8442543.1"/>
    </source>
</evidence>
<keyword evidence="1" id="KW-1133">Transmembrane helix</keyword>
<reference evidence="2" key="1">
    <citation type="submission" date="2022-04" db="EMBL/GenBank/DDBJ databases">
        <title>Carnegiea gigantea Genome sequencing and assembly v2.</title>
        <authorList>
            <person name="Copetti D."/>
            <person name="Sanderson M.J."/>
            <person name="Burquez A."/>
            <person name="Wojciechowski M.F."/>
        </authorList>
    </citation>
    <scope>NUCLEOTIDE SEQUENCE</scope>
    <source>
        <strain evidence="2">SGP5-SGP5p</strain>
        <tissue evidence="2">Aerial part</tissue>
    </source>
</reference>
<proteinExistence type="predicted"/>
<dbReference type="AlphaFoldDB" id="A0A9Q1QHB6"/>
<keyword evidence="1" id="KW-0812">Transmembrane</keyword>
<dbReference type="Proteomes" id="UP001153076">
    <property type="component" value="Unassembled WGS sequence"/>
</dbReference>
<dbReference type="PANTHER" id="PTHR35218">
    <property type="entry name" value="RNASE H DOMAIN-CONTAINING PROTEIN"/>
    <property type="match status" value="1"/>
</dbReference>
<dbReference type="PANTHER" id="PTHR35218:SF9">
    <property type="entry name" value="ENDONUCLEASE_EXONUCLEASE_PHOSPHATASE DOMAIN-CONTAINING PROTEIN"/>
    <property type="match status" value="1"/>
</dbReference>
<evidence type="ECO:0000313" key="3">
    <source>
        <dbReference type="Proteomes" id="UP001153076"/>
    </source>
</evidence>
<sequence length="539" mass="61445">MSARYMEYHHLYPQFTPMIHPIETSICLNLSKGTSHLELLILLLPMLNTIIQFRQIQMRGLEKEKWICHIERIPYVMKNPMGMTCAIDSSPEHVDYMDHRNFMSSPSILVWNVRGVGSDNFLTTLKELIRRQSANIVYQKIDFEGIFRVEAQRFSGGIWVLWHKEYTELKVLKSNPQFVTLEVKVRTDDACLFTAIYGSPQEETRNEMWSRLSNFARNIENNGLIDLGFSGPQFTWATGRNLESRKYALLDRGLCNDQWRMRFQEAGVRHLLMHESDHCPLLITPNGFALVQKVQKPFKFQAAPLSHEKFEEMPYVRNKESVPFKPKPGKGIHKVLKWVNDDNKMEKRIIAMLTEIKRVLMLVKLIEKGQSIVYMLLIGIIVTLVIVMSCNKMNNVIVEISIFLHSEAVFHIIFQLLLHPENAPCSMFIREASSLYRDPISKFSSSSTPRAVKGVDYNGKQSGVDYKVNCKGVQSALAWGDGDGLIVGLGEEVNVGFAGNLHDFHKEVDLGWGGDSQGLGWELGVGLAGELARDLVTNL</sequence>
<protein>
    <submittedName>
        <fullName evidence="2">Uncharacterized protein</fullName>
    </submittedName>
</protein>
<accession>A0A9Q1QHB6</accession>
<dbReference type="InterPro" id="IPR036691">
    <property type="entry name" value="Endo/exonu/phosph_ase_sf"/>
</dbReference>
<feature type="transmembrane region" description="Helical" evidence="1">
    <location>
        <begin position="371"/>
        <end position="389"/>
    </location>
</feature>
<name>A0A9Q1QHB6_9CARY</name>
<keyword evidence="3" id="KW-1185">Reference proteome</keyword>